<evidence type="ECO:0000256" key="2">
    <source>
        <dbReference type="SAM" id="Phobius"/>
    </source>
</evidence>
<dbReference type="STRING" id="582899.Hden_1350"/>
<evidence type="ECO:0000256" key="1">
    <source>
        <dbReference type="SAM" id="MobiDB-lite"/>
    </source>
</evidence>
<sequence>MSRVAKRPMRATSEKLPPPVFDVCMLVPMAAFAYILILAPLLNFSLTASSEISIAPAAAVEILMTPRPENKIVWPLLTLITLFLVARNFSRLTRLPANIICLFAYLGFAGLSILWAFKPEFTLTRFVLQAMIVSCIVLPTLIARPGTDVMRGVYFCFAAAVVLNVPIVFMQSPISVQGWHGIEVIGYPGYFSFKGELGQCAAIAFLLSLYELLFRGWRRALALVIIAATVFLMLVSKSKGSLGMAIIAPIMAGATLFIGRRLGTSPAITILPIPITYAVLAAVMGNIINRISWYVYGNYDLSGRMFIWEFVNYEISKRPILGWGYQSFWLVGPDGPSLTEAPGWIRGMPSGHNGYLDTQLDLGYPGLLLLVAFIMTTLHAIGHVAKRNARLALLLLTLAFFVILQNFLETVWMHGQDTLWMMFLLATAVAARYVPDYRQNARPRARRQAAKGPLVPSAYQREPDTQAS</sequence>
<evidence type="ECO:0000313" key="3">
    <source>
        <dbReference type="EMBL" id="ADJ23162.1"/>
    </source>
</evidence>
<feature type="transmembrane region" description="Helical" evidence="2">
    <location>
        <begin position="418"/>
        <end position="434"/>
    </location>
</feature>
<keyword evidence="4" id="KW-1185">Reference proteome</keyword>
<dbReference type="AlphaFoldDB" id="D8JX26"/>
<feature type="transmembrane region" description="Helical" evidence="2">
    <location>
        <begin position="196"/>
        <end position="213"/>
    </location>
</feature>
<protein>
    <submittedName>
        <fullName evidence="3">O-antigen polymerase</fullName>
    </submittedName>
</protein>
<reference evidence="4" key="1">
    <citation type="journal article" date="2011" name="J. Bacteriol.">
        <title>Genome sequences of eight morphologically diverse alphaproteobacteria.</title>
        <authorList>
            <consortium name="US DOE Joint Genome Institute"/>
            <person name="Brown P.J."/>
            <person name="Kysela D.T."/>
            <person name="Buechlein A."/>
            <person name="Hemmerich C."/>
            <person name="Brun Y.V."/>
        </authorList>
    </citation>
    <scope>NUCLEOTIDE SEQUENCE [LARGE SCALE GENOMIC DNA]</scope>
    <source>
        <strain evidence="4">ATCC 51888 / DSM 1869 / NCIB 11706 / TK 0415</strain>
    </source>
</reference>
<feature type="transmembrane region" description="Helical" evidence="2">
    <location>
        <begin position="271"/>
        <end position="296"/>
    </location>
</feature>
<organism evidence="3 4">
    <name type="scientific">Hyphomicrobium denitrificans (strain ATCC 51888 / DSM 1869 / NCIMB 11706 / TK 0415)</name>
    <dbReference type="NCBI Taxonomy" id="582899"/>
    <lineage>
        <taxon>Bacteria</taxon>
        <taxon>Pseudomonadati</taxon>
        <taxon>Pseudomonadota</taxon>
        <taxon>Alphaproteobacteria</taxon>
        <taxon>Hyphomicrobiales</taxon>
        <taxon>Hyphomicrobiaceae</taxon>
        <taxon>Hyphomicrobium</taxon>
    </lineage>
</organism>
<dbReference type="InterPro" id="IPR051533">
    <property type="entry name" value="WaaL-like"/>
</dbReference>
<dbReference type="HOGENOM" id="CLU_583651_0_0_5"/>
<name>D8JX26_HYPDA</name>
<feature type="transmembrane region" description="Helical" evidence="2">
    <location>
        <begin position="72"/>
        <end position="90"/>
    </location>
</feature>
<keyword evidence="2" id="KW-1133">Transmembrane helix</keyword>
<dbReference type="EMBL" id="CP002083">
    <property type="protein sequence ID" value="ADJ23162.1"/>
    <property type="molecule type" value="Genomic_DNA"/>
</dbReference>
<feature type="transmembrane region" description="Helical" evidence="2">
    <location>
        <begin position="123"/>
        <end position="142"/>
    </location>
</feature>
<gene>
    <name evidence="3" type="ordered locus">Hden_1350</name>
</gene>
<feature type="transmembrane region" description="Helical" evidence="2">
    <location>
        <begin position="20"/>
        <end position="42"/>
    </location>
</feature>
<feature type="transmembrane region" description="Helical" evidence="2">
    <location>
        <begin position="242"/>
        <end position="259"/>
    </location>
</feature>
<proteinExistence type="predicted"/>
<keyword evidence="2" id="KW-0812">Transmembrane</keyword>
<feature type="transmembrane region" description="Helical" evidence="2">
    <location>
        <begin position="393"/>
        <end position="412"/>
    </location>
</feature>
<accession>D8JX26</accession>
<dbReference type="Proteomes" id="UP000002033">
    <property type="component" value="Chromosome"/>
</dbReference>
<feature type="region of interest" description="Disordered" evidence="1">
    <location>
        <begin position="442"/>
        <end position="468"/>
    </location>
</feature>
<dbReference type="PANTHER" id="PTHR37422">
    <property type="entry name" value="TEICHURONIC ACID BIOSYNTHESIS PROTEIN TUAE"/>
    <property type="match status" value="1"/>
</dbReference>
<feature type="transmembrane region" description="Helical" evidence="2">
    <location>
        <begin position="220"/>
        <end position="236"/>
    </location>
</feature>
<dbReference type="KEGG" id="hdn:Hden_1350"/>
<dbReference type="eggNOG" id="COG3307">
    <property type="taxonomic scope" value="Bacteria"/>
</dbReference>
<dbReference type="PANTHER" id="PTHR37422:SF13">
    <property type="entry name" value="LIPOPOLYSACCHARIDE BIOSYNTHESIS PROTEIN PA4999-RELATED"/>
    <property type="match status" value="1"/>
</dbReference>
<feature type="transmembrane region" description="Helical" evidence="2">
    <location>
        <begin position="154"/>
        <end position="176"/>
    </location>
</feature>
<keyword evidence="2" id="KW-0472">Membrane</keyword>
<feature type="transmembrane region" description="Helical" evidence="2">
    <location>
        <begin position="362"/>
        <end position="381"/>
    </location>
</feature>
<feature type="transmembrane region" description="Helical" evidence="2">
    <location>
        <begin position="97"/>
        <end position="117"/>
    </location>
</feature>
<evidence type="ECO:0000313" key="4">
    <source>
        <dbReference type="Proteomes" id="UP000002033"/>
    </source>
</evidence>